<keyword evidence="1" id="KW-0812">Transmembrane</keyword>
<feature type="domain" description="DNA topoisomerase type IA zn finger" evidence="2">
    <location>
        <begin position="254"/>
        <end position="293"/>
    </location>
</feature>
<keyword evidence="5" id="KW-1185">Reference proteome</keyword>
<keyword evidence="1" id="KW-0472">Membrane</keyword>
<dbReference type="GO" id="GO:0006265">
    <property type="term" value="P:DNA topological change"/>
    <property type="evidence" value="ECO:0007669"/>
    <property type="project" value="InterPro"/>
</dbReference>
<reference evidence="4 5" key="1">
    <citation type="submission" date="2019-03" db="EMBL/GenBank/DDBJ databases">
        <title>Genomic Encyclopedia of Archaeal and Bacterial Type Strains, Phase II (KMG-II): from individual species to whole genera.</title>
        <authorList>
            <person name="Goeker M."/>
        </authorList>
    </citation>
    <scope>NUCLEOTIDE SEQUENCE [LARGE SCALE GENOMIC DNA]</scope>
    <source>
        <strain evidence="4 5">DSM 27697</strain>
    </source>
</reference>
<dbReference type="Proteomes" id="UP000294546">
    <property type="component" value="Unassembled WGS sequence"/>
</dbReference>
<dbReference type="GO" id="GO:0015666">
    <property type="term" value="F:restriction endodeoxyribonuclease activity"/>
    <property type="evidence" value="ECO:0007669"/>
    <property type="project" value="TreeGrafter"/>
</dbReference>
<evidence type="ECO:0000313" key="5">
    <source>
        <dbReference type="Proteomes" id="UP000294546"/>
    </source>
</evidence>
<sequence length="306" mass="33742">MARRRRTSPLEDLVHIATKLPAWVSLLIALASYLVLHHYASQPVVVDTQPGSLLPTNMTAMMFRPLLIAAQYLIPFAFVIGATVKAIKALSGRRLREQYIAVPEVEIPTQSPSQSRAKPTAEMSWSQFELLVGEAFRQSGYRVIDGGDTGPDGGIDVNLSKNGQRYLVQCKHWKTQRVGVAVIRELFGVMVDQGAKGAFIVTSGDFTEEANQFANGKPIGLINGAKLDKMLRKAEQSMPEDTLRATETAPETLSCPKCSSPMVKRVARKGANAGREFWGCSRYPKCRGILNINDPESRPMRNSRAR</sequence>
<dbReference type="EMBL" id="SMFU01000009">
    <property type="protein sequence ID" value="TCK05869.1"/>
    <property type="molecule type" value="Genomic_DNA"/>
</dbReference>
<dbReference type="OrthoDB" id="5782056at2"/>
<dbReference type="InterPro" id="IPR011856">
    <property type="entry name" value="tRNA_endonuc-like_dom_sf"/>
</dbReference>
<feature type="transmembrane region" description="Helical" evidence="1">
    <location>
        <begin position="60"/>
        <end position="84"/>
    </location>
</feature>
<protein>
    <submittedName>
        <fullName evidence="4">Restriction system protein</fullName>
    </submittedName>
</protein>
<dbReference type="GO" id="GO:0003677">
    <property type="term" value="F:DNA binding"/>
    <property type="evidence" value="ECO:0007669"/>
    <property type="project" value="InterPro"/>
</dbReference>
<dbReference type="InterPro" id="IPR011335">
    <property type="entry name" value="Restrct_endonuc-II-like"/>
</dbReference>
<evidence type="ECO:0000256" key="1">
    <source>
        <dbReference type="SAM" id="Phobius"/>
    </source>
</evidence>
<dbReference type="InterPro" id="IPR007560">
    <property type="entry name" value="Restrct_endonuc_IV_Mrr"/>
</dbReference>
<name>A0A4R1GIV9_9GAMM</name>
<accession>A0A4R1GIV9</accession>
<dbReference type="SUPFAM" id="SSF52980">
    <property type="entry name" value="Restriction endonuclease-like"/>
    <property type="match status" value="1"/>
</dbReference>
<evidence type="ECO:0000259" key="2">
    <source>
        <dbReference type="Pfam" id="PF01396"/>
    </source>
</evidence>
<organism evidence="4 5">
    <name type="scientific">Marinobacterium mangrovicola</name>
    <dbReference type="NCBI Taxonomy" id="1476959"/>
    <lineage>
        <taxon>Bacteria</taxon>
        <taxon>Pseudomonadati</taxon>
        <taxon>Pseudomonadota</taxon>
        <taxon>Gammaproteobacteria</taxon>
        <taxon>Oceanospirillales</taxon>
        <taxon>Oceanospirillaceae</taxon>
        <taxon>Marinobacterium</taxon>
    </lineage>
</organism>
<dbReference type="Pfam" id="PF04471">
    <property type="entry name" value="Mrr_cat"/>
    <property type="match status" value="1"/>
</dbReference>
<dbReference type="GO" id="GO:0009307">
    <property type="term" value="P:DNA restriction-modification system"/>
    <property type="evidence" value="ECO:0007669"/>
    <property type="project" value="InterPro"/>
</dbReference>
<comment type="caution">
    <text evidence="4">The sequence shown here is derived from an EMBL/GenBank/DDBJ whole genome shotgun (WGS) entry which is preliminary data.</text>
</comment>
<gene>
    <name evidence="4" type="ORF">CLV83_2809</name>
</gene>
<dbReference type="Pfam" id="PF01396">
    <property type="entry name" value="Zn_ribbon_Top1"/>
    <property type="match status" value="1"/>
</dbReference>
<feature type="transmembrane region" description="Helical" evidence="1">
    <location>
        <begin position="20"/>
        <end position="40"/>
    </location>
</feature>
<dbReference type="GO" id="GO:0005694">
    <property type="term" value="C:chromosome"/>
    <property type="evidence" value="ECO:0007669"/>
    <property type="project" value="InterPro"/>
</dbReference>
<evidence type="ECO:0000313" key="4">
    <source>
        <dbReference type="EMBL" id="TCK05869.1"/>
    </source>
</evidence>
<dbReference type="Gene3D" id="3.30.65.10">
    <property type="entry name" value="Bacterial Topoisomerase I, domain 1"/>
    <property type="match status" value="1"/>
</dbReference>
<dbReference type="AlphaFoldDB" id="A0A4R1GIV9"/>
<dbReference type="PANTHER" id="PTHR30015">
    <property type="entry name" value="MRR RESTRICTION SYSTEM PROTEIN"/>
    <property type="match status" value="1"/>
</dbReference>
<dbReference type="RefSeq" id="WP_132293439.1">
    <property type="nucleotide sequence ID" value="NZ_SMFU01000009.1"/>
</dbReference>
<keyword evidence="1" id="KW-1133">Transmembrane helix</keyword>
<feature type="domain" description="Restriction endonuclease type IV Mrr" evidence="3">
    <location>
        <begin position="121"/>
        <end position="231"/>
    </location>
</feature>
<dbReference type="Gene3D" id="3.40.1350.10">
    <property type="match status" value="1"/>
</dbReference>
<proteinExistence type="predicted"/>
<dbReference type="SUPFAM" id="SSF57783">
    <property type="entry name" value="Zinc beta-ribbon"/>
    <property type="match status" value="1"/>
</dbReference>
<evidence type="ECO:0000259" key="3">
    <source>
        <dbReference type="Pfam" id="PF04471"/>
    </source>
</evidence>
<dbReference type="InterPro" id="IPR052906">
    <property type="entry name" value="Type_IV_Methyl-Rstrct_Enzyme"/>
</dbReference>
<dbReference type="PANTHER" id="PTHR30015:SF7">
    <property type="entry name" value="TYPE IV METHYL-DIRECTED RESTRICTION ENZYME ECOKMRR"/>
    <property type="match status" value="1"/>
</dbReference>
<dbReference type="InterPro" id="IPR013498">
    <property type="entry name" value="Topo_IA_Znf"/>
</dbReference>
<dbReference type="GO" id="GO:0003916">
    <property type="term" value="F:DNA topoisomerase activity"/>
    <property type="evidence" value="ECO:0007669"/>
    <property type="project" value="InterPro"/>
</dbReference>